<dbReference type="PANTHER" id="PTHR24321:SF8">
    <property type="entry name" value="ESTRADIOL 17-BETA-DEHYDROGENASE 8-RELATED"/>
    <property type="match status" value="1"/>
</dbReference>
<dbReference type="PRINTS" id="PR00081">
    <property type="entry name" value="GDHRDH"/>
</dbReference>
<sequence>MDSFKDKVIAITGGASGIGLATAKELSLRGATISLADINKTGIDDALKALAGSGGSHTGAVVNVRDSRAITEWINQTVVDHGKLDGAANLAGTIHIQRPIAAETDEIWARTMDVNTNGVFYSLRAELNVMKDGGSIVNASSVAGHIGFQGMAAYCASKAAVNLLTKTAAREHPGIRVNAVSPGATATPMVKAMEEQMGHSQPTSAACIPRQADPIEIAKAIAFLLSDDASFVTGTVFDVDGGYMA</sequence>
<dbReference type="PROSITE" id="PS00061">
    <property type="entry name" value="ADH_SHORT"/>
    <property type="match status" value="1"/>
</dbReference>
<dbReference type="HOGENOM" id="CLU_010194_1_0_1"/>
<comment type="caution">
    <text evidence="6">The sequence shown here is derived from an EMBL/GenBank/DDBJ whole genome shotgun (WGS) entry which is preliminary data.</text>
</comment>
<dbReference type="InterPro" id="IPR020904">
    <property type="entry name" value="Sc_DH/Rdtase_CS"/>
</dbReference>
<feature type="domain" description="Ketoreductase" evidence="5">
    <location>
        <begin position="7"/>
        <end position="183"/>
    </location>
</feature>
<dbReference type="OrthoDB" id="1669814at2759"/>
<dbReference type="Proteomes" id="UP000027920">
    <property type="component" value="Unassembled WGS sequence"/>
</dbReference>
<keyword evidence="3" id="KW-0560">Oxidoreductase</keyword>
<evidence type="ECO:0000259" key="5">
    <source>
        <dbReference type="SMART" id="SM00822"/>
    </source>
</evidence>
<reference evidence="6 7" key="1">
    <citation type="submission" date="2013-03" db="EMBL/GenBank/DDBJ databases">
        <title>The Genome Sequence of Exophiala aquamarina CBS 119918.</title>
        <authorList>
            <consortium name="The Broad Institute Genomics Platform"/>
            <person name="Cuomo C."/>
            <person name="de Hoog S."/>
            <person name="Gorbushina A."/>
            <person name="Walker B."/>
            <person name="Young S.K."/>
            <person name="Zeng Q."/>
            <person name="Gargeya S."/>
            <person name="Fitzgerald M."/>
            <person name="Haas B."/>
            <person name="Abouelleil A."/>
            <person name="Allen A.W."/>
            <person name="Alvarado L."/>
            <person name="Arachchi H.M."/>
            <person name="Berlin A.M."/>
            <person name="Chapman S.B."/>
            <person name="Gainer-Dewar J."/>
            <person name="Goldberg J."/>
            <person name="Griggs A."/>
            <person name="Gujja S."/>
            <person name="Hansen M."/>
            <person name="Howarth C."/>
            <person name="Imamovic A."/>
            <person name="Ireland A."/>
            <person name="Larimer J."/>
            <person name="McCowan C."/>
            <person name="Murphy C."/>
            <person name="Pearson M."/>
            <person name="Poon T.W."/>
            <person name="Priest M."/>
            <person name="Roberts A."/>
            <person name="Saif S."/>
            <person name="Shea T."/>
            <person name="Sisk P."/>
            <person name="Sykes S."/>
            <person name="Wortman J."/>
            <person name="Nusbaum C."/>
            <person name="Birren B."/>
        </authorList>
    </citation>
    <scope>NUCLEOTIDE SEQUENCE [LARGE SCALE GENOMIC DNA]</scope>
    <source>
        <strain evidence="6 7">CBS 119918</strain>
    </source>
</reference>
<evidence type="ECO:0000256" key="1">
    <source>
        <dbReference type="ARBA" id="ARBA00006484"/>
    </source>
</evidence>
<dbReference type="AlphaFoldDB" id="A0A072PGC0"/>
<name>A0A072PGC0_9EURO</name>
<dbReference type="PRINTS" id="PR00080">
    <property type="entry name" value="SDRFAMILY"/>
</dbReference>
<dbReference type="InterPro" id="IPR057326">
    <property type="entry name" value="KR_dom"/>
</dbReference>
<evidence type="ECO:0000313" key="7">
    <source>
        <dbReference type="Proteomes" id="UP000027920"/>
    </source>
</evidence>
<dbReference type="CDD" id="cd05233">
    <property type="entry name" value="SDR_c"/>
    <property type="match status" value="1"/>
</dbReference>
<dbReference type="Gene3D" id="3.40.50.720">
    <property type="entry name" value="NAD(P)-binding Rossmann-like Domain"/>
    <property type="match status" value="1"/>
</dbReference>
<gene>
    <name evidence="6" type="ORF">A1O9_06249</name>
</gene>
<dbReference type="GeneID" id="25281166"/>
<evidence type="ECO:0000256" key="4">
    <source>
        <dbReference type="ARBA" id="ARBA00023027"/>
    </source>
</evidence>
<evidence type="ECO:0000313" key="6">
    <source>
        <dbReference type="EMBL" id="KEF58323.1"/>
    </source>
</evidence>
<dbReference type="Pfam" id="PF13561">
    <property type="entry name" value="adh_short_C2"/>
    <property type="match status" value="1"/>
</dbReference>
<accession>A0A072PGC0</accession>
<dbReference type="SMART" id="SM00822">
    <property type="entry name" value="PKS_KR"/>
    <property type="match status" value="1"/>
</dbReference>
<keyword evidence="4" id="KW-0520">NAD</keyword>
<proteinExistence type="inferred from homology"/>
<dbReference type="GO" id="GO:0016491">
    <property type="term" value="F:oxidoreductase activity"/>
    <property type="evidence" value="ECO:0007669"/>
    <property type="project" value="UniProtKB-KW"/>
</dbReference>
<dbReference type="InterPro" id="IPR036291">
    <property type="entry name" value="NAD(P)-bd_dom_sf"/>
</dbReference>
<keyword evidence="7" id="KW-1185">Reference proteome</keyword>
<dbReference type="InterPro" id="IPR002347">
    <property type="entry name" value="SDR_fam"/>
</dbReference>
<organism evidence="6 7">
    <name type="scientific">Exophiala aquamarina CBS 119918</name>
    <dbReference type="NCBI Taxonomy" id="1182545"/>
    <lineage>
        <taxon>Eukaryota</taxon>
        <taxon>Fungi</taxon>
        <taxon>Dikarya</taxon>
        <taxon>Ascomycota</taxon>
        <taxon>Pezizomycotina</taxon>
        <taxon>Eurotiomycetes</taxon>
        <taxon>Chaetothyriomycetidae</taxon>
        <taxon>Chaetothyriales</taxon>
        <taxon>Herpotrichiellaceae</taxon>
        <taxon>Exophiala</taxon>
    </lineage>
</organism>
<dbReference type="STRING" id="1182545.A0A072PGC0"/>
<protein>
    <recommendedName>
        <fullName evidence="5">Ketoreductase domain-containing protein</fullName>
    </recommendedName>
</protein>
<dbReference type="SUPFAM" id="SSF51735">
    <property type="entry name" value="NAD(P)-binding Rossmann-fold domains"/>
    <property type="match status" value="1"/>
</dbReference>
<dbReference type="EMBL" id="AMGV01000004">
    <property type="protein sequence ID" value="KEF58323.1"/>
    <property type="molecule type" value="Genomic_DNA"/>
</dbReference>
<comment type="similarity">
    <text evidence="1">Belongs to the short-chain dehydrogenases/reductases (SDR) family.</text>
</comment>
<dbReference type="FunFam" id="3.40.50.720:FF:000084">
    <property type="entry name" value="Short-chain dehydrogenase reductase"/>
    <property type="match status" value="1"/>
</dbReference>
<dbReference type="PANTHER" id="PTHR24321">
    <property type="entry name" value="DEHYDROGENASES, SHORT CHAIN"/>
    <property type="match status" value="1"/>
</dbReference>
<dbReference type="VEuPathDB" id="FungiDB:A1O9_06249"/>
<dbReference type="RefSeq" id="XP_013260913.1">
    <property type="nucleotide sequence ID" value="XM_013405459.1"/>
</dbReference>
<keyword evidence="2" id="KW-0521">NADP</keyword>
<evidence type="ECO:0000256" key="2">
    <source>
        <dbReference type="ARBA" id="ARBA00022857"/>
    </source>
</evidence>
<evidence type="ECO:0000256" key="3">
    <source>
        <dbReference type="ARBA" id="ARBA00023002"/>
    </source>
</evidence>